<evidence type="ECO:0000313" key="3">
    <source>
        <dbReference type="Proteomes" id="UP001432322"/>
    </source>
</evidence>
<feature type="region of interest" description="Disordered" evidence="1">
    <location>
        <begin position="1"/>
        <end position="36"/>
    </location>
</feature>
<feature type="non-terminal residue" evidence="2">
    <location>
        <position position="1"/>
    </location>
</feature>
<evidence type="ECO:0000313" key="2">
    <source>
        <dbReference type="EMBL" id="GMT15980.1"/>
    </source>
</evidence>
<gene>
    <name evidence="2" type="ORF">PFISCL1PPCAC_7277</name>
</gene>
<evidence type="ECO:0000256" key="1">
    <source>
        <dbReference type="SAM" id="MobiDB-lite"/>
    </source>
</evidence>
<reference evidence="2" key="1">
    <citation type="submission" date="2023-10" db="EMBL/GenBank/DDBJ databases">
        <title>Genome assembly of Pristionchus species.</title>
        <authorList>
            <person name="Yoshida K."/>
            <person name="Sommer R.J."/>
        </authorList>
    </citation>
    <scope>NUCLEOTIDE SEQUENCE</scope>
    <source>
        <strain evidence="2">RS5133</strain>
    </source>
</reference>
<organism evidence="2 3">
    <name type="scientific">Pristionchus fissidentatus</name>
    <dbReference type="NCBI Taxonomy" id="1538716"/>
    <lineage>
        <taxon>Eukaryota</taxon>
        <taxon>Metazoa</taxon>
        <taxon>Ecdysozoa</taxon>
        <taxon>Nematoda</taxon>
        <taxon>Chromadorea</taxon>
        <taxon>Rhabditida</taxon>
        <taxon>Rhabditina</taxon>
        <taxon>Diplogasteromorpha</taxon>
        <taxon>Diplogasteroidea</taxon>
        <taxon>Neodiplogasteridae</taxon>
        <taxon>Pristionchus</taxon>
    </lineage>
</organism>
<dbReference type="EMBL" id="BTSY01000002">
    <property type="protein sequence ID" value="GMT15980.1"/>
    <property type="molecule type" value="Genomic_DNA"/>
</dbReference>
<comment type="caution">
    <text evidence="2">The sequence shown here is derived from an EMBL/GenBank/DDBJ whole genome shotgun (WGS) entry which is preliminary data.</text>
</comment>
<name>A0AAV5V8L2_9BILA</name>
<sequence length="106" mass="11991">VVIDLQIRTETRTRPVPPHSHLLSPLHDEDSSRQETSTVRLELEHACADCSSAKTTAMSGLLPFPLPTFPSESPVSVLKQSFPHSSNDLHLRYTRQTREHSFLRHP</sequence>
<dbReference type="AlphaFoldDB" id="A0AAV5V8L2"/>
<proteinExistence type="predicted"/>
<dbReference type="Proteomes" id="UP001432322">
    <property type="component" value="Unassembled WGS sequence"/>
</dbReference>
<accession>A0AAV5V8L2</accession>
<protein>
    <submittedName>
        <fullName evidence="2">Uncharacterized protein</fullName>
    </submittedName>
</protein>
<keyword evidence="3" id="KW-1185">Reference proteome</keyword>